<feature type="transmembrane region" description="Helical" evidence="1">
    <location>
        <begin position="38"/>
        <end position="64"/>
    </location>
</feature>
<dbReference type="InterPro" id="IPR009936">
    <property type="entry name" value="DUF1468"/>
</dbReference>
<gene>
    <name evidence="3" type="ORF">CCGE525_23620</name>
</gene>
<dbReference type="KEGG" id="rjg:CCGE525_23620"/>
<evidence type="ECO:0000256" key="1">
    <source>
        <dbReference type="SAM" id="Phobius"/>
    </source>
</evidence>
<proteinExistence type="predicted"/>
<keyword evidence="4" id="KW-1185">Reference proteome</keyword>
<dbReference type="OrthoDB" id="5186924at2"/>
<keyword evidence="3" id="KW-0614">Plasmid</keyword>
<sequence>MFSRDVAGGLLMMVVGSAFSYFGWAYDVGTLSQMGPGFMPVALGGILVLLGLLILVNGLGFIVAGANTGKIPPGIAAKQKDGAVPQLGEELHHSGGPLETIHWPDWRGLAAIVLAIVAFVMLAEKGGLIVATFAVVFISALGDRNNRLRDALLLSAWVTVFGVAVFYYGLQIRLPLLRSFR</sequence>
<dbReference type="RefSeq" id="WP_120706795.1">
    <property type="nucleotide sequence ID" value="NZ_CP032695.1"/>
</dbReference>
<feature type="transmembrane region" description="Helical" evidence="1">
    <location>
        <begin position="6"/>
        <end position="26"/>
    </location>
</feature>
<reference evidence="3 4" key="1">
    <citation type="submission" date="2018-10" db="EMBL/GenBank/DDBJ databases">
        <title>Rhizobium etli, R. leguminosarum and a new Rhizobium genospecies from Phaseolus dumosus.</title>
        <authorList>
            <person name="Ramirez-Puebla S.T."/>
            <person name="Rogel-Hernandez M.A."/>
            <person name="Guerrero G."/>
            <person name="Ormeno-Orrillo E."/>
            <person name="Martinez-Romero J.C."/>
            <person name="Negrete-Yankelevich S."/>
            <person name="Martinez-Romero E."/>
        </authorList>
    </citation>
    <scope>NUCLEOTIDE SEQUENCE [LARGE SCALE GENOMIC DNA]</scope>
    <source>
        <strain evidence="3 4">CCGE525</strain>
        <plasmid evidence="4">prccge525c</plasmid>
    </source>
</reference>
<evidence type="ECO:0000313" key="4">
    <source>
        <dbReference type="Proteomes" id="UP000282195"/>
    </source>
</evidence>
<feature type="domain" description="DUF1468" evidence="2">
    <location>
        <begin position="7"/>
        <end position="175"/>
    </location>
</feature>
<geneLocation type="plasmid" evidence="4">
    <name>prccge525c</name>
</geneLocation>
<evidence type="ECO:0000259" key="2">
    <source>
        <dbReference type="Pfam" id="PF07331"/>
    </source>
</evidence>
<keyword evidence="1" id="KW-1133">Transmembrane helix</keyword>
<dbReference type="Pfam" id="PF07331">
    <property type="entry name" value="TctB"/>
    <property type="match status" value="1"/>
</dbReference>
<dbReference type="Proteomes" id="UP000282195">
    <property type="component" value="Plasmid pRCCGE525c"/>
</dbReference>
<dbReference type="EMBL" id="CP032695">
    <property type="protein sequence ID" value="AYG61859.1"/>
    <property type="molecule type" value="Genomic_DNA"/>
</dbReference>
<feature type="transmembrane region" description="Helical" evidence="1">
    <location>
        <begin position="109"/>
        <end position="139"/>
    </location>
</feature>
<name>A0A387FT61_9HYPH</name>
<evidence type="ECO:0000313" key="3">
    <source>
        <dbReference type="EMBL" id="AYG61859.1"/>
    </source>
</evidence>
<organism evidence="3 4">
    <name type="scientific">Rhizobium jaguaris</name>
    <dbReference type="NCBI Taxonomy" id="1312183"/>
    <lineage>
        <taxon>Bacteria</taxon>
        <taxon>Pseudomonadati</taxon>
        <taxon>Pseudomonadota</taxon>
        <taxon>Alphaproteobacteria</taxon>
        <taxon>Hyphomicrobiales</taxon>
        <taxon>Rhizobiaceae</taxon>
        <taxon>Rhizobium/Agrobacterium group</taxon>
        <taxon>Rhizobium</taxon>
    </lineage>
</organism>
<keyword evidence="1" id="KW-0472">Membrane</keyword>
<feature type="transmembrane region" description="Helical" evidence="1">
    <location>
        <begin position="151"/>
        <end position="170"/>
    </location>
</feature>
<accession>A0A387FT61</accession>
<keyword evidence="1" id="KW-0812">Transmembrane</keyword>
<dbReference type="AlphaFoldDB" id="A0A387FT61"/>
<protein>
    <submittedName>
        <fullName evidence="3">Tripartite tricarboxylate transporter TctB family protein</fullName>
    </submittedName>
</protein>